<evidence type="ECO:0000313" key="2">
    <source>
        <dbReference type="EMBL" id="SMY12439.1"/>
    </source>
</evidence>
<feature type="region of interest" description="Disordered" evidence="1">
    <location>
        <begin position="57"/>
        <end position="78"/>
    </location>
</feature>
<gene>
    <name evidence="2" type="ORF">BJEO58_02033</name>
</gene>
<dbReference type="RefSeq" id="WP_101589368.1">
    <property type="nucleotide sequence ID" value="NZ_FXZM01000009.1"/>
</dbReference>
<dbReference type="EMBL" id="FXZM01000009">
    <property type="protein sequence ID" value="SMY12439.1"/>
    <property type="molecule type" value="Genomic_DNA"/>
</dbReference>
<protein>
    <submittedName>
        <fullName evidence="2">Uncharacterized protein</fullName>
    </submittedName>
</protein>
<dbReference type="Proteomes" id="UP000234462">
    <property type="component" value="Unassembled WGS sequence"/>
</dbReference>
<evidence type="ECO:0000313" key="3">
    <source>
        <dbReference type="Proteomes" id="UP000234462"/>
    </source>
</evidence>
<organism evidence="2 3">
    <name type="scientific">Brevibacterium jeotgali</name>
    <dbReference type="NCBI Taxonomy" id="1262550"/>
    <lineage>
        <taxon>Bacteria</taxon>
        <taxon>Bacillati</taxon>
        <taxon>Actinomycetota</taxon>
        <taxon>Actinomycetes</taxon>
        <taxon>Micrococcales</taxon>
        <taxon>Brevibacteriaceae</taxon>
        <taxon>Brevibacterium</taxon>
    </lineage>
</organism>
<dbReference type="OrthoDB" id="9814648at2"/>
<proteinExistence type="predicted"/>
<dbReference type="AlphaFoldDB" id="A0A2H1L6D6"/>
<name>A0A2H1L6D6_9MICO</name>
<keyword evidence="3" id="KW-1185">Reference proteome</keyword>
<sequence length="197" mass="21151">MDDLVRTFSPRVRSVLAAEFQRKLSAAGGGGDVYAAAVVHVGGLAWRTAVNVPGVLSEETDPEDAAPHEGESGEDARARRLRWSPEEWSTPGARNSPQTADLLGDLEAWISDSTHVEATSWTEVRRILVDLIIESMDSSEVRAVFAGAGAAPVLLVCEADGADRGTSPVVAALERLNTDHPYWADVEEALVYWRGDG</sequence>
<accession>A0A2H1L6D6</accession>
<reference evidence="3" key="1">
    <citation type="submission" date="2017-03" db="EMBL/GenBank/DDBJ databases">
        <authorList>
            <person name="Monnet C."/>
        </authorList>
    </citation>
    <scope>NUCLEOTIDE SEQUENCE [LARGE SCALE GENOMIC DNA]</scope>
    <source>
        <strain evidence="3">SJ5-8</strain>
    </source>
</reference>
<evidence type="ECO:0000256" key="1">
    <source>
        <dbReference type="SAM" id="MobiDB-lite"/>
    </source>
</evidence>
<feature type="compositionally biased region" description="Basic and acidic residues" evidence="1">
    <location>
        <begin position="65"/>
        <end position="78"/>
    </location>
</feature>